<evidence type="ECO:0000313" key="2">
    <source>
        <dbReference type="EMBL" id="PRQ47692.1"/>
    </source>
</evidence>
<reference evidence="2 3" key="1">
    <citation type="journal article" date="2018" name="Nat. Genet.">
        <title>The Rosa genome provides new insights in the design of modern roses.</title>
        <authorList>
            <person name="Bendahmane M."/>
        </authorList>
    </citation>
    <scope>NUCLEOTIDE SEQUENCE [LARGE SCALE GENOMIC DNA]</scope>
    <source>
        <strain evidence="3">cv. Old Blush</strain>
    </source>
</reference>
<dbReference type="EMBL" id="PDCK01000040">
    <property type="protein sequence ID" value="PRQ47692.1"/>
    <property type="molecule type" value="Genomic_DNA"/>
</dbReference>
<accession>A0A2P6RMM8</accession>
<sequence>MLIYICNIFMREGGEPHPYQQQPHYTKTGGSLWAALILLLIHFSSFLSILF</sequence>
<keyword evidence="1" id="KW-1133">Transmembrane helix</keyword>
<dbReference type="Gramene" id="PRQ47692">
    <property type="protein sequence ID" value="PRQ47692"/>
    <property type="gene ID" value="RchiOBHm_Chr2g0102491"/>
</dbReference>
<organism evidence="2 3">
    <name type="scientific">Rosa chinensis</name>
    <name type="common">China rose</name>
    <dbReference type="NCBI Taxonomy" id="74649"/>
    <lineage>
        <taxon>Eukaryota</taxon>
        <taxon>Viridiplantae</taxon>
        <taxon>Streptophyta</taxon>
        <taxon>Embryophyta</taxon>
        <taxon>Tracheophyta</taxon>
        <taxon>Spermatophyta</taxon>
        <taxon>Magnoliopsida</taxon>
        <taxon>eudicotyledons</taxon>
        <taxon>Gunneridae</taxon>
        <taxon>Pentapetalae</taxon>
        <taxon>rosids</taxon>
        <taxon>fabids</taxon>
        <taxon>Rosales</taxon>
        <taxon>Rosaceae</taxon>
        <taxon>Rosoideae</taxon>
        <taxon>Rosoideae incertae sedis</taxon>
        <taxon>Rosa</taxon>
    </lineage>
</organism>
<keyword evidence="1" id="KW-0472">Membrane</keyword>
<evidence type="ECO:0000313" key="3">
    <source>
        <dbReference type="Proteomes" id="UP000238479"/>
    </source>
</evidence>
<dbReference type="AlphaFoldDB" id="A0A2P6RMM8"/>
<evidence type="ECO:0000256" key="1">
    <source>
        <dbReference type="SAM" id="Phobius"/>
    </source>
</evidence>
<feature type="transmembrane region" description="Helical" evidence="1">
    <location>
        <begin position="32"/>
        <end position="50"/>
    </location>
</feature>
<gene>
    <name evidence="2" type="ORF">RchiOBHm_Chr2g0102491</name>
</gene>
<comment type="caution">
    <text evidence="2">The sequence shown here is derived from an EMBL/GenBank/DDBJ whole genome shotgun (WGS) entry which is preliminary data.</text>
</comment>
<proteinExistence type="predicted"/>
<protein>
    <submittedName>
        <fullName evidence="2">Uncharacterized protein</fullName>
    </submittedName>
</protein>
<dbReference type="Proteomes" id="UP000238479">
    <property type="component" value="Chromosome 2"/>
</dbReference>
<keyword evidence="1" id="KW-0812">Transmembrane</keyword>
<keyword evidence="3" id="KW-1185">Reference proteome</keyword>
<name>A0A2P6RMM8_ROSCH</name>